<keyword evidence="5" id="KW-1185">Reference proteome</keyword>
<dbReference type="PANTHER" id="PTHR42781:SF4">
    <property type="entry name" value="SPERMIDINE_PUTRESCINE IMPORT ATP-BINDING PROTEIN POTA"/>
    <property type="match status" value="1"/>
</dbReference>
<dbReference type="Pfam" id="PF00005">
    <property type="entry name" value="ABC_tran"/>
    <property type="match status" value="1"/>
</dbReference>
<organism evidence="4 5">
    <name type="scientific">Sulfitobacter porphyrae</name>
    <dbReference type="NCBI Taxonomy" id="1246864"/>
    <lineage>
        <taxon>Bacteria</taxon>
        <taxon>Pseudomonadati</taxon>
        <taxon>Pseudomonadota</taxon>
        <taxon>Alphaproteobacteria</taxon>
        <taxon>Rhodobacterales</taxon>
        <taxon>Roseobacteraceae</taxon>
        <taxon>Sulfitobacter</taxon>
    </lineage>
</organism>
<dbReference type="Proteomes" id="UP001596353">
    <property type="component" value="Unassembled WGS sequence"/>
</dbReference>
<dbReference type="GO" id="GO:0005524">
    <property type="term" value="F:ATP binding"/>
    <property type="evidence" value="ECO:0007669"/>
    <property type="project" value="UniProtKB-KW"/>
</dbReference>
<gene>
    <name evidence="4" type="ORF">ACFQFQ_22515</name>
</gene>
<feature type="compositionally biased region" description="Basic and acidic residues" evidence="2">
    <location>
        <begin position="106"/>
        <end position="119"/>
    </location>
</feature>
<reference evidence="5" key="1">
    <citation type="journal article" date="2019" name="Int. J. Syst. Evol. Microbiol.">
        <title>The Global Catalogue of Microorganisms (GCM) 10K type strain sequencing project: providing services to taxonomists for standard genome sequencing and annotation.</title>
        <authorList>
            <consortium name="The Broad Institute Genomics Platform"/>
            <consortium name="The Broad Institute Genome Sequencing Center for Infectious Disease"/>
            <person name="Wu L."/>
            <person name="Ma J."/>
        </authorList>
    </citation>
    <scope>NUCLEOTIDE SEQUENCE [LARGE SCALE GENOMIC DNA]</scope>
    <source>
        <strain evidence="5">CCUG 66188</strain>
    </source>
</reference>
<dbReference type="InterPro" id="IPR050093">
    <property type="entry name" value="ABC_SmlMolc_Importer"/>
</dbReference>
<protein>
    <submittedName>
        <fullName evidence="4">ABC transporter ATP-binding protein</fullName>
    </submittedName>
</protein>
<name>A0ABW2B8D2_9RHOB</name>
<feature type="domain" description="ABC transporter" evidence="3">
    <location>
        <begin position="19"/>
        <end position="107"/>
    </location>
</feature>
<dbReference type="InterPro" id="IPR003439">
    <property type="entry name" value="ABC_transporter-like_ATP-bd"/>
</dbReference>
<accession>A0ABW2B8D2</accession>
<dbReference type="EMBL" id="JBHSWG010000003">
    <property type="protein sequence ID" value="MFC6761608.1"/>
    <property type="molecule type" value="Genomic_DNA"/>
</dbReference>
<evidence type="ECO:0000313" key="5">
    <source>
        <dbReference type="Proteomes" id="UP001596353"/>
    </source>
</evidence>
<feature type="region of interest" description="Disordered" evidence="2">
    <location>
        <begin position="106"/>
        <end position="128"/>
    </location>
</feature>
<keyword evidence="1" id="KW-0813">Transport</keyword>
<evidence type="ECO:0000256" key="1">
    <source>
        <dbReference type="ARBA" id="ARBA00022448"/>
    </source>
</evidence>
<dbReference type="SUPFAM" id="SSF52540">
    <property type="entry name" value="P-loop containing nucleoside triphosphate hydrolases"/>
    <property type="match status" value="1"/>
</dbReference>
<dbReference type="PANTHER" id="PTHR42781">
    <property type="entry name" value="SPERMIDINE/PUTRESCINE IMPORT ATP-BINDING PROTEIN POTA"/>
    <property type="match status" value="1"/>
</dbReference>
<comment type="caution">
    <text evidence="4">The sequence shown here is derived from an EMBL/GenBank/DDBJ whole genome shotgun (WGS) entry which is preliminary data.</text>
</comment>
<evidence type="ECO:0000313" key="4">
    <source>
        <dbReference type="EMBL" id="MFC6761608.1"/>
    </source>
</evidence>
<dbReference type="Gene3D" id="3.40.50.300">
    <property type="entry name" value="P-loop containing nucleotide triphosphate hydrolases"/>
    <property type="match status" value="1"/>
</dbReference>
<keyword evidence="4" id="KW-0067">ATP-binding</keyword>
<sequence>MARVEINSITKRYGDVVALDEINLAVSEGEFLTLLGPSGSGKTTLLNMISGLGTPDEGRILIGGSDITHVSSADRNIGIVFQSYALFPHMTVFDNVAFPLRVRRERERHSRTGENRARSGEAVGLCRP</sequence>
<evidence type="ECO:0000256" key="2">
    <source>
        <dbReference type="SAM" id="MobiDB-lite"/>
    </source>
</evidence>
<keyword evidence="4" id="KW-0547">Nucleotide-binding</keyword>
<proteinExistence type="predicted"/>
<evidence type="ECO:0000259" key="3">
    <source>
        <dbReference type="Pfam" id="PF00005"/>
    </source>
</evidence>
<dbReference type="InterPro" id="IPR027417">
    <property type="entry name" value="P-loop_NTPase"/>
</dbReference>